<dbReference type="InterPro" id="IPR028053">
    <property type="entry name" value="Membr_insert_YidC_N"/>
</dbReference>
<keyword evidence="6 13" id="KW-0812">Transmembrane</keyword>
<sequence>MEQKNAFLAIILSILVWGGFQYFAPAPQPVAPQEQTADGVATPQPGSSAPTALETPTLETIRDKAEVLAESPRVKIESPVLTGSINLRGARLDDLVLPEFKETLDEDSKNIVLLRPEGTKGAFFASMGMWASKGVEAPKADTVWSADREILTPGNSVTLSWTNPAGVVFQQVYSLDEHYLFTIEQKVINNSADEIQVAPYGTIRRLGTPQTEGFYILHEGFTGVLDESLKEESYENVQDAEKGTVSFESEGGWVAITDKYWQTALLPDQGKKIKAQYLAKASGNDFNYTANFINEQSTVLAPGAAFESKDHIFAGAKKAILIDEYKEQLELPLFDRSVDFGYFHFLTRPMYYIIHWLNEFLGNFGLAILALTLGIKIILLPLAHKSYVSMSRMKLLQPKMQELKEKHGDDRQKLNMAMMELYKKEKVNPLAGCLPILVQIPIFFALYKVLFINIEMRHAPFFGWIQDLSAPDPLGLLTGFGLIEWQVPAMLAFFNVGIWPLIMGLTMWLQQKLNPAPADPIQQKIFTFMPIIFTFMLGTFPAGLVIYWAWNNTLSIAQQYLIMKKMGVAVGGGAAKAS</sequence>
<feature type="transmembrane region" description="Helical" evidence="13">
    <location>
        <begin position="427"/>
        <end position="447"/>
    </location>
</feature>
<dbReference type="CDD" id="cd20070">
    <property type="entry name" value="5TM_YidC_Alb3"/>
    <property type="match status" value="1"/>
</dbReference>
<evidence type="ECO:0000256" key="9">
    <source>
        <dbReference type="ARBA" id="ARBA00023136"/>
    </source>
</evidence>
<evidence type="ECO:0000256" key="12">
    <source>
        <dbReference type="ARBA" id="ARBA00033342"/>
    </source>
</evidence>
<keyword evidence="5 13" id="KW-1003">Cell membrane</keyword>
<comment type="subcellular location">
    <subcellularLocation>
        <location evidence="1">Cell inner membrane</location>
        <topology evidence="1">Multi-pass membrane protein</topology>
    </subcellularLocation>
    <subcellularLocation>
        <location evidence="13">Cell membrane</location>
        <topology evidence="13">Multi-pass membrane protein</topology>
    </subcellularLocation>
</comment>
<dbReference type="RefSeq" id="WP_115938531.1">
    <property type="nucleotide sequence ID" value="NZ_QRDW01000012.1"/>
</dbReference>
<feature type="region of interest" description="Disordered" evidence="14">
    <location>
        <begin position="31"/>
        <end position="52"/>
    </location>
</feature>
<dbReference type="GO" id="GO:0032977">
    <property type="term" value="F:membrane insertase activity"/>
    <property type="evidence" value="ECO:0007669"/>
    <property type="project" value="InterPro"/>
</dbReference>
<dbReference type="AlphaFoldDB" id="A0A3D9H6D8"/>
<evidence type="ECO:0000256" key="7">
    <source>
        <dbReference type="ARBA" id="ARBA00022927"/>
    </source>
</evidence>
<keyword evidence="9 13" id="KW-0472">Membrane</keyword>
<dbReference type="Pfam" id="PF02096">
    <property type="entry name" value="60KD_IMP"/>
    <property type="match status" value="1"/>
</dbReference>
<evidence type="ECO:0000313" key="17">
    <source>
        <dbReference type="EMBL" id="RED45032.1"/>
    </source>
</evidence>
<dbReference type="NCBIfam" id="TIGR03592">
    <property type="entry name" value="yidC_oxa1_cterm"/>
    <property type="match status" value="1"/>
</dbReference>
<dbReference type="NCBIfam" id="TIGR03593">
    <property type="entry name" value="yidC_nterm"/>
    <property type="match status" value="1"/>
</dbReference>
<organism evidence="17 18">
    <name type="scientific">Aestuariispira insulae</name>
    <dbReference type="NCBI Taxonomy" id="1461337"/>
    <lineage>
        <taxon>Bacteria</taxon>
        <taxon>Pseudomonadati</taxon>
        <taxon>Pseudomonadota</taxon>
        <taxon>Alphaproteobacteria</taxon>
        <taxon>Rhodospirillales</taxon>
        <taxon>Kiloniellaceae</taxon>
        <taxon>Aestuariispira</taxon>
    </lineage>
</organism>
<comment type="similarity">
    <text evidence="2 13">Belongs to the OXA1/ALB3/YidC family. Type 1 subfamily.</text>
</comment>
<evidence type="ECO:0000256" key="6">
    <source>
        <dbReference type="ARBA" id="ARBA00022692"/>
    </source>
</evidence>
<dbReference type="HAMAP" id="MF_01810">
    <property type="entry name" value="YidC_type1"/>
    <property type="match status" value="1"/>
</dbReference>
<keyword evidence="4 13" id="KW-0813">Transport</keyword>
<comment type="subunit">
    <text evidence="13">Interacts with the Sec translocase complex via SecD. Specifically interacts with transmembrane segments of nascent integral membrane proteins during membrane integration.</text>
</comment>
<dbReference type="InterPro" id="IPR001708">
    <property type="entry name" value="YidC/ALB3/OXA1/COX18"/>
</dbReference>
<protein>
    <recommendedName>
        <fullName evidence="3 13">Membrane protein insertase YidC</fullName>
    </recommendedName>
    <alternativeName>
        <fullName evidence="12 13">Foldase YidC</fullName>
    </alternativeName>
    <alternativeName>
        <fullName evidence="11 13">Membrane integrase YidC</fullName>
    </alternativeName>
    <alternativeName>
        <fullName evidence="13">Membrane protein YidC</fullName>
    </alternativeName>
</protein>
<dbReference type="InterPro" id="IPR028055">
    <property type="entry name" value="YidC/Oxa/ALB_C"/>
</dbReference>
<dbReference type="EMBL" id="QRDW01000012">
    <property type="protein sequence ID" value="RED45032.1"/>
    <property type="molecule type" value="Genomic_DNA"/>
</dbReference>
<keyword evidence="18" id="KW-1185">Reference proteome</keyword>
<accession>A0A3D9H6D8</accession>
<dbReference type="NCBIfam" id="NF002353">
    <property type="entry name" value="PRK01318.1-4"/>
    <property type="match status" value="1"/>
</dbReference>
<dbReference type="GO" id="GO:0051205">
    <property type="term" value="P:protein insertion into membrane"/>
    <property type="evidence" value="ECO:0007669"/>
    <property type="project" value="TreeGrafter"/>
</dbReference>
<dbReference type="InterPro" id="IPR047196">
    <property type="entry name" value="YidC_ALB_C"/>
</dbReference>
<dbReference type="InterPro" id="IPR019998">
    <property type="entry name" value="Membr_insert_YidC"/>
</dbReference>
<evidence type="ECO:0000259" key="16">
    <source>
        <dbReference type="Pfam" id="PF14849"/>
    </source>
</evidence>
<evidence type="ECO:0000256" key="10">
    <source>
        <dbReference type="ARBA" id="ARBA00023186"/>
    </source>
</evidence>
<dbReference type="PRINTS" id="PR01900">
    <property type="entry name" value="YIDCPROTEIN"/>
</dbReference>
<keyword evidence="10 13" id="KW-0143">Chaperone</keyword>
<evidence type="ECO:0000256" key="5">
    <source>
        <dbReference type="ARBA" id="ARBA00022475"/>
    </source>
</evidence>
<dbReference type="GO" id="GO:0015031">
    <property type="term" value="P:protein transport"/>
    <property type="evidence" value="ECO:0007669"/>
    <property type="project" value="UniProtKB-KW"/>
</dbReference>
<dbReference type="GO" id="GO:0005886">
    <property type="term" value="C:plasma membrane"/>
    <property type="evidence" value="ECO:0007669"/>
    <property type="project" value="UniProtKB-SubCell"/>
</dbReference>
<dbReference type="OrthoDB" id="9780552at2"/>
<feature type="domain" description="Membrane insertase YidC/Oxa/ALB C-terminal" evidence="15">
    <location>
        <begin position="364"/>
        <end position="564"/>
    </location>
</feature>
<evidence type="ECO:0000256" key="14">
    <source>
        <dbReference type="SAM" id="MobiDB-lite"/>
    </source>
</evidence>
<evidence type="ECO:0000256" key="3">
    <source>
        <dbReference type="ARBA" id="ARBA00015325"/>
    </source>
</evidence>
<feature type="domain" description="Membrane insertase YidC N-terminal" evidence="16">
    <location>
        <begin position="73"/>
        <end position="352"/>
    </location>
</feature>
<evidence type="ECO:0000256" key="1">
    <source>
        <dbReference type="ARBA" id="ARBA00004429"/>
    </source>
</evidence>
<dbReference type="PANTHER" id="PTHR12428:SF65">
    <property type="entry name" value="CYTOCHROME C OXIDASE ASSEMBLY PROTEIN COX18, MITOCHONDRIAL"/>
    <property type="match status" value="1"/>
</dbReference>
<evidence type="ECO:0000259" key="15">
    <source>
        <dbReference type="Pfam" id="PF02096"/>
    </source>
</evidence>
<proteinExistence type="inferred from homology"/>
<feature type="transmembrane region" description="Helical" evidence="13">
    <location>
        <begin position="485"/>
        <end position="505"/>
    </location>
</feature>
<gene>
    <name evidence="13" type="primary">yidC</name>
    <name evidence="17" type="ORF">DFP90_11224</name>
</gene>
<dbReference type="PRINTS" id="PR00701">
    <property type="entry name" value="60KDINNERMP"/>
</dbReference>
<dbReference type="Proteomes" id="UP000256845">
    <property type="component" value="Unassembled WGS sequence"/>
</dbReference>
<evidence type="ECO:0000256" key="13">
    <source>
        <dbReference type="HAMAP-Rule" id="MF_01810"/>
    </source>
</evidence>
<feature type="transmembrane region" description="Helical" evidence="13">
    <location>
        <begin position="360"/>
        <end position="383"/>
    </location>
</feature>
<reference evidence="17 18" key="1">
    <citation type="submission" date="2018-07" db="EMBL/GenBank/DDBJ databases">
        <title>Genomic Encyclopedia of Type Strains, Phase III (KMG-III): the genomes of soil and plant-associated and newly described type strains.</title>
        <authorList>
            <person name="Whitman W."/>
        </authorList>
    </citation>
    <scope>NUCLEOTIDE SEQUENCE [LARGE SCALE GENOMIC DNA]</scope>
    <source>
        <strain evidence="17 18">CECT 8488</strain>
    </source>
</reference>
<comment type="function">
    <text evidence="13">Required for the insertion and/or proper folding and/or complex formation of integral membrane proteins into the membrane. Involved in integration of membrane proteins that insert both dependently and independently of the Sec translocase complex, as well as at least some lipoproteins. Aids folding of multispanning membrane proteins.</text>
</comment>
<feature type="transmembrane region" description="Helical" evidence="13">
    <location>
        <begin position="525"/>
        <end position="550"/>
    </location>
</feature>
<evidence type="ECO:0000256" key="2">
    <source>
        <dbReference type="ARBA" id="ARBA00010527"/>
    </source>
</evidence>
<evidence type="ECO:0000256" key="4">
    <source>
        <dbReference type="ARBA" id="ARBA00022448"/>
    </source>
</evidence>
<dbReference type="CDD" id="cd19961">
    <property type="entry name" value="EcYidC-like_peri"/>
    <property type="match status" value="1"/>
</dbReference>
<keyword evidence="7 13" id="KW-0653">Protein transport</keyword>
<name>A0A3D9H6D8_9PROT</name>
<comment type="caution">
    <text evidence="17">The sequence shown here is derived from an EMBL/GenBank/DDBJ whole genome shotgun (WGS) entry which is preliminary data.</text>
</comment>
<evidence type="ECO:0000256" key="8">
    <source>
        <dbReference type="ARBA" id="ARBA00022989"/>
    </source>
</evidence>
<dbReference type="InterPro" id="IPR038221">
    <property type="entry name" value="YidC_periplasmic_sf"/>
</dbReference>
<dbReference type="PANTHER" id="PTHR12428">
    <property type="entry name" value="OXA1"/>
    <property type="match status" value="1"/>
</dbReference>
<dbReference type="Pfam" id="PF14849">
    <property type="entry name" value="YidC_periplas"/>
    <property type="match status" value="1"/>
</dbReference>
<keyword evidence="8 13" id="KW-1133">Transmembrane helix</keyword>
<dbReference type="Gene3D" id="2.70.98.90">
    <property type="match status" value="1"/>
</dbReference>
<evidence type="ECO:0000313" key="18">
    <source>
        <dbReference type="Proteomes" id="UP000256845"/>
    </source>
</evidence>
<evidence type="ECO:0000256" key="11">
    <source>
        <dbReference type="ARBA" id="ARBA00033245"/>
    </source>
</evidence>